<proteinExistence type="predicted"/>
<keyword evidence="3" id="KW-1185">Reference proteome</keyword>
<name>A0ABD0Q6Q5_CIRMR</name>
<dbReference type="AlphaFoldDB" id="A0ABD0Q6Q5"/>
<accession>A0ABD0Q6Q5</accession>
<dbReference type="Pfam" id="PF00704">
    <property type="entry name" value="Glyco_hydro_18"/>
    <property type="match status" value="1"/>
</dbReference>
<comment type="caution">
    <text evidence="2">The sequence shown here is derived from an EMBL/GenBank/DDBJ whole genome shotgun (WGS) entry which is preliminary data.</text>
</comment>
<dbReference type="InterPro" id="IPR011583">
    <property type="entry name" value="Chitinase_II/V-like_cat"/>
</dbReference>
<dbReference type="SUPFAM" id="SSF54556">
    <property type="entry name" value="Chitinase insertion domain"/>
    <property type="match status" value="1"/>
</dbReference>
<dbReference type="InterPro" id="IPR001223">
    <property type="entry name" value="Glyco_hydro18_cat"/>
</dbReference>
<evidence type="ECO:0000313" key="2">
    <source>
        <dbReference type="EMBL" id="KAL0181760.1"/>
    </source>
</evidence>
<dbReference type="InterPro" id="IPR029070">
    <property type="entry name" value="Chitinase_insertion_sf"/>
</dbReference>
<dbReference type="PANTHER" id="PTHR11177:SF332">
    <property type="entry name" value="CHITINASE"/>
    <property type="match status" value="1"/>
</dbReference>
<dbReference type="SMART" id="SM00636">
    <property type="entry name" value="Glyco_18"/>
    <property type="match status" value="1"/>
</dbReference>
<feature type="non-terminal residue" evidence="2">
    <location>
        <position position="1"/>
    </location>
</feature>
<evidence type="ECO:0000313" key="3">
    <source>
        <dbReference type="Proteomes" id="UP001529510"/>
    </source>
</evidence>
<feature type="domain" description="GH18" evidence="1">
    <location>
        <begin position="1"/>
        <end position="194"/>
    </location>
</feature>
<protein>
    <recommendedName>
        <fullName evidence="1">GH18 domain-containing protein</fullName>
    </recommendedName>
</protein>
<feature type="non-terminal residue" evidence="2">
    <location>
        <position position="194"/>
    </location>
</feature>
<dbReference type="Proteomes" id="UP001529510">
    <property type="component" value="Unassembled WGS sequence"/>
</dbReference>
<gene>
    <name evidence="2" type="ORF">M9458_024166</name>
</gene>
<dbReference type="InterPro" id="IPR017853">
    <property type="entry name" value="GH"/>
</dbReference>
<dbReference type="PANTHER" id="PTHR11177">
    <property type="entry name" value="CHITINASE"/>
    <property type="match status" value="1"/>
</dbReference>
<reference evidence="2 3" key="1">
    <citation type="submission" date="2024-05" db="EMBL/GenBank/DDBJ databases">
        <title>Genome sequencing and assembly of Indian major carp, Cirrhinus mrigala (Hamilton, 1822).</title>
        <authorList>
            <person name="Mohindra V."/>
            <person name="Chowdhury L.M."/>
            <person name="Lal K."/>
            <person name="Jena J.K."/>
        </authorList>
    </citation>
    <scope>NUCLEOTIDE SEQUENCE [LARGE SCALE GENOMIC DNA]</scope>
    <source>
        <strain evidence="2">CM1030</strain>
        <tissue evidence="2">Blood</tissue>
    </source>
</reference>
<evidence type="ECO:0000259" key="1">
    <source>
        <dbReference type="PROSITE" id="PS51910"/>
    </source>
</evidence>
<dbReference type="PROSITE" id="PS51910">
    <property type="entry name" value="GH18_2"/>
    <property type="match status" value="1"/>
</dbReference>
<dbReference type="SUPFAM" id="SSF51445">
    <property type="entry name" value="(Trans)glycosidases"/>
    <property type="match status" value="1"/>
</dbReference>
<dbReference type="Gene3D" id="3.20.20.80">
    <property type="entry name" value="Glycosidases"/>
    <property type="match status" value="1"/>
</dbReference>
<dbReference type="InterPro" id="IPR050314">
    <property type="entry name" value="Glycosyl_Hydrlase_18"/>
</dbReference>
<dbReference type="EMBL" id="JAMKFB020000011">
    <property type="protein sequence ID" value="KAL0181760.1"/>
    <property type="molecule type" value="Genomic_DNA"/>
</dbReference>
<sequence>YIHMVGSPENRTTFIRSALVFLRLHEFDGMDIDWQYPGENGSPPEDKLKFTVFVKELRQAVEQEAIDSMKAPLIISSKVSAIKSTIENAYEIAEISGQLDFMTILSFDYHGHWDPVTGHNSPLFRSSVDSGNFIDHNINSSVATWLAGGAQADKLLITFPTFGRTFLLSTSQTGLGAPANGPADAGPYTREEGF</sequence>
<organism evidence="2 3">
    <name type="scientific">Cirrhinus mrigala</name>
    <name type="common">Mrigala</name>
    <dbReference type="NCBI Taxonomy" id="683832"/>
    <lineage>
        <taxon>Eukaryota</taxon>
        <taxon>Metazoa</taxon>
        <taxon>Chordata</taxon>
        <taxon>Craniata</taxon>
        <taxon>Vertebrata</taxon>
        <taxon>Euteleostomi</taxon>
        <taxon>Actinopterygii</taxon>
        <taxon>Neopterygii</taxon>
        <taxon>Teleostei</taxon>
        <taxon>Ostariophysi</taxon>
        <taxon>Cypriniformes</taxon>
        <taxon>Cyprinidae</taxon>
        <taxon>Labeoninae</taxon>
        <taxon>Labeonini</taxon>
        <taxon>Cirrhinus</taxon>
    </lineage>
</organism>